<reference evidence="6" key="1">
    <citation type="journal article" date="2019" name="Int. J. Syst. Evol. Microbiol.">
        <title>The Global Catalogue of Microorganisms (GCM) 10K type strain sequencing project: providing services to taxonomists for standard genome sequencing and annotation.</title>
        <authorList>
            <consortium name="The Broad Institute Genomics Platform"/>
            <consortium name="The Broad Institute Genome Sequencing Center for Infectious Disease"/>
            <person name="Wu L."/>
            <person name="Ma J."/>
        </authorList>
    </citation>
    <scope>NUCLEOTIDE SEQUENCE [LARGE SCALE GENOMIC DNA]</scope>
    <source>
        <strain evidence="6">TISTR 2466</strain>
    </source>
</reference>
<gene>
    <name evidence="5" type="ORF">ACFSUE_15680</name>
</gene>
<dbReference type="InterPro" id="IPR004089">
    <property type="entry name" value="MCPsignal_dom"/>
</dbReference>
<dbReference type="PRINTS" id="PR00260">
    <property type="entry name" value="CHEMTRNSDUCR"/>
</dbReference>
<evidence type="ECO:0000256" key="1">
    <source>
        <dbReference type="ARBA" id="ARBA00023224"/>
    </source>
</evidence>
<dbReference type="InterPro" id="IPR009050">
    <property type="entry name" value="Globin-like_sf"/>
</dbReference>
<dbReference type="SUPFAM" id="SSF58104">
    <property type="entry name" value="Methyl-accepting chemotaxis protein (MCP) signaling domain"/>
    <property type="match status" value="1"/>
</dbReference>
<dbReference type="SUPFAM" id="SSF46458">
    <property type="entry name" value="Globin-like"/>
    <property type="match status" value="1"/>
</dbReference>
<dbReference type="PANTHER" id="PTHR32089:SF118">
    <property type="entry name" value="HEME-BASED AEROTACTIC TRANSDUCER HEMAT"/>
    <property type="match status" value="1"/>
</dbReference>
<evidence type="ECO:0000313" key="5">
    <source>
        <dbReference type="EMBL" id="MFD2695057.1"/>
    </source>
</evidence>
<dbReference type="Pfam" id="PF00015">
    <property type="entry name" value="MCPsignal"/>
    <property type="match status" value="1"/>
</dbReference>
<comment type="similarity">
    <text evidence="2">Belongs to the methyl-accepting chemotaxis (MCP) protein family.</text>
</comment>
<comment type="caution">
    <text evidence="5">The sequence shown here is derived from an EMBL/GenBank/DDBJ whole genome shotgun (WGS) entry which is preliminary data.</text>
</comment>
<dbReference type="RefSeq" id="WP_253065154.1">
    <property type="nucleotide sequence ID" value="NZ_JAMXWM010000037.1"/>
</dbReference>
<dbReference type="EMBL" id="JBHUMQ010000035">
    <property type="protein sequence ID" value="MFD2695057.1"/>
    <property type="molecule type" value="Genomic_DNA"/>
</dbReference>
<dbReference type="InterPro" id="IPR004090">
    <property type="entry name" value="Chemotax_Me-accpt_rcpt"/>
</dbReference>
<evidence type="ECO:0000313" key="6">
    <source>
        <dbReference type="Proteomes" id="UP001597399"/>
    </source>
</evidence>
<feature type="domain" description="Methyl-accepting transducer" evidence="4">
    <location>
        <begin position="212"/>
        <end position="425"/>
    </location>
</feature>
<dbReference type="InterPro" id="IPR039379">
    <property type="entry name" value="Protoglobin_sensor_dom"/>
</dbReference>
<keyword evidence="1 3" id="KW-0807">Transducer</keyword>
<dbReference type="Gene3D" id="1.10.490.10">
    <property type="entry name" value="Globins"/>
    <property type="match status" value="1"/>
</dbReference>
<dbReference type="Proteomes" id="UP001597399">
    <property type="component" value="Unassembled WGS sequence"/>
</dbReference>
<evidence type="ECO:0000259" key="4">
    <source>
        <dbReference type="PROSITE" id="PS50111"/>
    </source>
</evidence>
<dbReference type="PROSITE" id="PS50111">
    <property type="entry name" value="CHEMOTAXIS_TRANSDUC_2"/>
    <property type="match status" value="1"/>
</dbReference>
<organism evidence="5 6">
    <name type="scientific">Sporolactobacillus shoreicorticis</name>
    <dbReference type="NCBI Taxonomy" id="1923877"/>
    <lineage>
        <taxon>Bacteria</taxon>
        <taxon>Bacillati</taxon>
        <taxon>Bacillota</taxon>
        <taxon>Bacilli</taxon>
        <taxon>Bacillales</taxon>
        <taxon>Sporolactobacillaceae</taxon>
        <taxon>Sporolactobacillus</taxon>
    </lineage>
</organism>
<dbReference type="CDD" id="cd01068">
    <property type="entry name" value="globin_sensor"/>
    <property type="match status" value="1"/>
</dbReference>
<proteinExistence type="inferred from homology"/>
<evidence type="ECO:0000256" key="2">
    <source>
        <dbReference type="ARBA" id="ARBA00029447"/>
    </source>
</evidence>
<dbReference type="Gene3D" id="1.10.287.950">
    <property type="entry name" value="Methyl-accepting chemotaxis protein"/>
    <property type="match status" value="1"/>
</dbReference>
<dbReference type="PANTHER" id="PTHR32089">
    <property type="entry name" value="METHYL-ACCEPTING CHEMOTAXIS PROTEIN MCPB"/>
    <property type="match status" value="1"/>
</dbReference>
<keyword evidence="6" id="KW-1185">Reference proteome</keyword>
<protein>
    <submittedName>
        <fullName evidence="5">Protoglobin domain-containing protein</fullName>
    </submittedName>
</protein>
<dbReference type="InterPro" id="IPR044398">
    <property type="entry name" value="Globin-sensor_dom"/>
</dbReference>
<dbReference type="SMART" id="SM00283">
    <property type="entry name" value="MA"/>
    <property type="match status" value="1"/>
</dbReference>
<sequence length="428" mass="48377">MPLVKRNDKKISWLKKAESEDVLIDISDAGVAEKLEMLHINEYDLQIMKMMRPFVEQEIDRMAYEFYSSFTQIDSLRKIIEKYSTVEKLSKTLAAHVLELFSGVIDEAFLNRRYRVGIMHYRIGLTPPYYMGTFQNLLSNLITIVLTHVAKTKEADRVIRSINKMISFEQQVVLEAYDEEYEKMLKQEYETGRSDLRTAILQVSNQLTQLSEQNSQSVHHLLEQFNIVRENSKKRNQMSQAAKQHASEGQKQLEQLFVEVMAASSSVQEMGKMVGELENSSKQIGQVTLLVKEISEQTHILAINSAIEAARAGEYGKGFTVVAQEIQKLAEETNQAMVQISELIKKSTTVTGEVVVSLDKTTAIIQKSMEESMHTGEKFEFVIESADQNNSLSGVTDKSIGELALITDQLSSGIETLSASAEQLKSRL</sequence>
<dbReference type="InterPro" id="IPR012292">
    <property type="entry name" value="Globin/Proto"/>
</dbReference>
<name>A0ABW5S7D9_9BACL</name>
<accession>A0ABW5S7D9</accession>
<dbReference type="Pfam" id="PF11563">
    <property type="entry name" value="Protoglobin"/>
    <property type="match status" value="1"/>
</dbReference>
<evidence type="ECO:0000256" key="3">
    <source>
        <dbReference type="PROSITE-ProRule" id="PRU00284"/>
    </source>
</evidence>